<feature type="compositionally biased region" description="Polar residues" evidence="1">
    <location>
        <begin position="1"/>
        <end position="11"/>
    </location>
</feature>
<evidence type="ECO:0000313" key="3">
    <source>
        <dbReference type="Proteomes" id="UP000238164"/>
    </source>
</evidence>
<feature type="region of interest" description="Disordered" evidence="1">
    <location>
        <begin position="1"/>
        <end position="26"/>
    </location>
</feature>
<dbReference type="AlphaFoldDB" id="A0A2N9JCT9"/>
<proteinExistence type="predicted"/>
<feature type="region of interest" description="Disordered" evidence="1">
    <location>
        <begin position="66"/>
        <end position="119"/>
    </location>
</feature>
<dbReference type="KEGG" id="mgg:MPLG2_0200"/>
<evidence type="ECO:0000313" key="2">
    <source>
        <dbReference type="EMBL" id="SPD85236.1"/>
    </source>
</evidence>
<dbReference type="Proteomes" id="UP000238164">
    <property type="component" value="Chromosome 1"/>
</dbReference>
<dbReference type="EMBL" id="LT985188">
    <property type="protein sequence ID" value="SPD85236.1"/>
    <property type="molecule type" value="Genomic_DNA"/>
</dbReference>
<gene>
    <name evidence="2" type="ORF">MPLG2_0200</name>
</gene>
<feature type="compositionally biased region" description="Low complexity" evidence="1">
    <location>
        <begin position="83"/>
        <end position="96"/>
    </location>
</feature>
<sequence>MRVLSSSSPSHLTDARLTRSMDAPHRAPRWIVTGVLGLAVLGTAGCASSPPSVSEQLGPAVVVAGPAESTLSRPPATKASLQASGGTATDSDSGGAKKVTAPSPQTVNSPTTPPSAATP</sequence>
<protein>
    <submittedName>
        <fullName evidence="2">Uncharacterized protein</fullName>
    </submittedName>
</protein>
<accession>A0A2N9JCT9</accession>
<feature type="compositionally biased region" description="Basic and acidic residues" evidence="1">
    <location>
        <begin position="13"/>
        <end position="25"/>
    </location>
</feature>
<evidence type="ECO:0000256" key="1">
    <source>
        <dbReference type="SAM" id="MobiDB-lite"/>
    </source>
</evidence>
<reference evidence="2 3" key="1">
    <citation type="submission" date="2018-02" db="EMBL/GenBank/DDBJ databases">
        <authorList>
            <person name="Cohen D.B."/>
            <person name="Kent A.D."/>
        </authorList>
    </citation>
    <scope>NUCLEOTIDE SEQUENCE [LARGE SCALE GENOMIC DNA]</scope>
    <source>
        <strain evidence="2">1</strain>
    </source>
</reference>
<name>A0A2N9JCT9_9ACTN</name>
<keyword evidence="3" id="KW-1185">Reference proteome</keyword>
<organism evidence="2 3">
    <name type="scientific">Micropruina glycogenica</name>
    <dbReference type="NCBI Taxonomy" id="75385"/>
    <lineage>
        <taxon>Bacteria</taxon>
        <taxon>Bacillati</taxon>
        <taxon>Actinomycetota</taxon>
        <taxon>Actinomycetes</taxon>
        <taxon>Propionibacteriales</taxon>
        <taxon>Nocardioidaceae</taxon>
        <taxon>Micropruina</taxon>
    </lineage>
</organism>